<feature type="chain" id="PRO_5024897312" evidence="1">
    <location>
        <begin position="17"/>
        <end position="135"/>
    </location>
</feature>
<gene>
    <name evidence="2" type="ORF">BDV35DRAFT_383402</name>
</gene>
<protein>
    <submittedName>
        <fullName evidence="2">Uncharacterized protein</fullName>
    </submittedName>
</protein>
<evidence type="ECO:0000313" key="2">
    <source>
        <dbReference type="EMBL" id="KAB8243141.1"/>
    </source>
</evidence>
<organism evidence="2">
    <name type="scientific">Aspergillus flavus</name>
    <dbReference type="NCBI Taxonomy" id="5059"/>
    <lineage>
        <taxon>Eukaryota</taxon>
        <taxon>Fungi</taxon>
        <taxon>Dikarya</taxon>
        <taxon>Ascomycota</taxon>
        <taxon>Pezizomycotina</taxon>
        <taxon>Eurotiomycetes</taxon>
        <taxon>Eurotiomycetidae</taxon>
        <taxon>Eurotiales</taxon>
        <taxon>Aspergillaceae</taxon>
        <taxon>Aspergillus</taxon>
        <taxon>Aspergillus subgen. Circumdati</taxon>
    </lineage>
</organism>
<dbReference type="Proteomes" id="UP000325434">
    <property type="component" value="Unassembled WGS sequence"/>
</dbReference>
<dbReference type="AlphaFoldDB" id="A0A5N6GLA2"/>
<accession>A0A5N6GLA2</accession>
<reference evidence="2" key="1">
    <citation type="submission" date="2019-04" db="EMBL/GenBank/DDBJ databases">
        <title>Friends and foes A comparative genomics study of 23 Aspergillus species from section Flavi.</title>
        <authorList>
            <consortium name="DOE Joint Genome Institute"/>
            <person name="Kjaerbolling I."/>
            <person name="Vesth T."/>
            <person name="Frisvad J.C."/>
            <person name="Nybo J.L."/>
            <person name="Theobald S."/>
            <person name="Kildgaard S."/>
            <person name="Isbrandt T."/>
            <person name="Kuo A."/>
            <person name="Sato A."/>
            <person name="Lyhne E.K."/>
            <person name="Kogle M.E."/>
            <person name="Wiebenga A."/>
            <person name="Kun R.S."/>
            <person name="Lubbers R.J."/>
            <person name="Makela M.R."/>
            <person name="Barry K."/>
            <person name="Chovatia M."/>
            <person name="Clum A."/>
            <person name="Daum C."/>
            <person name="Haridas S."/>
            <person name="He G."/>
            <person name="LaButti K."/>
            <person name="Lipzen A."/>
            <person name="Mondo S."/>
            <person name="Riley R."/>
            <person name="Salamov A."/>
            <person name="Simmons B.A."/>
            <person name="Magnuson J.K."/>
            <person name="Henrissat B."/>
            <person name="Mortensen U.H."/>
            <person name="Larsen T.O."/>
            <person name="Devries R.P."/>
            <person name="Grigoriev I.V."/>
            <person name="Machida M."/>
            <person name="Baker S.E."/>
            <person name="Andersen M.R."/>
        </authorList>
    </citation>
    <scope>NUCLEOTIDE SEQUENCE [LARGE SCALE GENOMIC DNA]</scope>
    <source>
        <strain evidence="2">CBS 121.62</strain>
    </source>
</reference>
<proteinExistence type="predicted"/>
<evidence type="ECO:0000256" key="1">
    <source>
        <dbReference type="SAM" id="SignalP"/>
    </source>
</evidence>
<sequence length="135" mass="14899">MRLLLPFIVLPLAALATPFGEPDKPVDPKAGNFSFSCRDIKLDGKPKDDAKPVGMGSPTILNAPFGNHVAIHSSIANVLMDRTHYRQRDSGWTVSLRMIMVTSNVSIIRASAFRVPCFYGLYGERDKQLLNLVTL</sequence>
<name>A0A5N6GLA2_ASPFL</name>
<feature type="signal peptide" evidence="1">
    <location>
        <begin position="1"/>
        <end position="16"/>
    </location>
</feature>
<keyword evidence="1" id="KW-0732">Signal</keyword>
<dbReference type="EMBL" id="ML734648">
    <property type="protein sequence ID" value="KAB8243141.1"/>
    <property type="molecule type" value="Genomic_DNA"/>
</dbReference>